<sequence length="250" mass="25117">MTPAAAVVVALLVGACVLLAAPPRALALPAPTGTGGRASRASGSGDERALLARLRAPLACLVALGAWALLGGVVGTVAAPVAGAVAWRVLGRAEDPALARRRERLDEELPTGVDLLAACLDAGAAPEAALVTVGRALGGPVEEELLAVHARLELGVDPATVWHDLASHPQLGPLGRTVARAHDSGASVATAVRGLAAELRERAEAEVEARARSIEVSAAAPLGLCLLPAFVLLGIVPLVAGAFASMSVFR</sequence>
<dbReference type="GO" id="GO:0005886">
    <property type="term" value="C:plasma membrane"/>
    <property type="evidence" value="ECO:0007669"/>
    <property type="project" value="UniProtKB-SubCell"/>
</dbReference>
<evidence type="ECO:0000259" key="8">
    <source>
        <dbReference type="Pfam" id="PF00482"/>
    </source>
</evidence>
<dbReference type="Proteomes" id="UP000281738">
    <property type="component" value="Unassembled WGS sequence"/>
</dbReference>
<dbReference type="Pfam" id="PF00482">
    <property type="entry name" value="T2SSF"/>
    <property type="match status" value="1"/>
</dbReference>
<dbReference type="OrthoDB" id="3267562at2"/>
<keyword evidence="10" id="KW-1185">Reference proteome</keyword>
<keyword evidence="3 6" id="KW-0812">Transmembrane</keyword>
<protein>
    <submittedName>
        <fullName evidence="9">Type II secretion system (T2SS) protein F</fullName>
    </submittedName>
</protein>
<keyword evidence="5 6" id="KW-0472">Membrane</keyword>
<accession>A0A3N2CP88</accession>
<evidence type="ECO:0000256" key="2">
    <source>
        <dbReference type="ARBA" id="ARBA00022475"/>
    </source>
</evidence>
<feature type="chain" id="PRO_5039583770" evidence="7">
    <location>
        <begin position="21"/>
        <end position="250"/>
    </location>
</feature>
<feature type="transmembrane region" description="Helical" evidence="6">
    <location>
        <begin position="226"/>
        <end position="249"/>
    </location>
</feature>
<evidence type="ECO:0000313" key="10">
    <source>
        <dbReference type="Proteomes" id="UP000281738"/>
    </source>
</evidence>
<feature type="domain" description="Type II secretion system protein GspF" evidence="8">
    <location>
        <begin position="114"/>
        <end position="233"/>
    </location>
</feature>
<dbReference type="InterPro" id="IPR018076">
    <property type="entry name" value="T2SS_GspF_dom"/>
</dbReference>
<reference evidence="9 10" key="1">
    <citation type="submission" date="2018-11" db="EMBL/GenBank/DDBJ databases">
        <title>Sequencing the genomes of 1000 actinobacteria strains.</title>
        <authorList>
            <person name="Klenk H.-P."/>
        </authorList>
    </citation>
    <scope>NUCLEOTIDE SEQUENCE [LARGE SCALE GENOMIC DNA]</scope>
    <source>
        <strain evidence="9 10">DSM 12652</strain>
    </source>
</reference>
<name>A0A3N2CP88_9ACTN</name>
<comment type="subcellular location">
    <subcellularLocation>
        <location evidence="1">Cell membrane</location>
        <topology evidence="1">Multi-pass membrane protein</topology>
    </subcellularLocation>
</comment>
<evidence type="ECO:0000256" key="1">
    <source>
        <dbReference type="ARBA" id="ARBA00004651"/>
    </source>
</evidence>
<dbReference type="AlphaFoldDB" id="A0A3N2CP88"/>
<evidence type="ECO:0000256" key="7">
    <source>
        <dbReference type="SAM" id="SignalP"/>
    </source>
</evidence>
<feature type="signal peptide" evidence="7">
    <location>
        <begin position="1"/>
        <end position="20"/>
    </location>
</feature>
<proteinExistence type="predicted"/>
<keyword evidence="4 6" id="KW-1133">Transmembrane helix</keyword>
<evidence type="ECO:0000256" key="3">
    <source>
        <dbReference type="ARBA" id="ARBA00022692"/>
    </source>
</evidence>
<keyword evidence="7" id="KW-0732">Signal</keyword>
<evidence type="ECO:0000256" key="4">
    <source>
        <dbReference type="ARBA" id="ARBA00022989"/>
    </source>
</evidence>
<evidence type="ECO:0000313" key="9">
    <source>
        <dbReference type="EMBL" id="ROR89341.1"/>
    </source>
</evidence>
<organism evidence="9 10">
    <name type="scientific">Nocardioides aurantiacus</name>
    <dbReference type="NCBI Taxonomy" id="86796"/>
    <lineage>
        <taxon>Bacteria</taxon>
        <taxon>Bacillati</taxon>
        <taxon>Actinomycetota</taxon>
        <taxon>Actinomycetes</taxon>
        <taxon>Propionibacteriales</taxon>
        <taxon>Nocardioidaceae</taxon>
        <taxon>Nocardioides</taxon>
    </lineage>
</organism>
<evidence type="ECO:0000256" key="5">
    <source>
        <dbReference type="ARBA" id="ARBA00023136"/>
    </source>
</evidence>
<dbReference type="RefSeq" id="WP_123388718.1">
    <property type="nucleotide sequence ID" value="NZ_RKHO01000001.1"/>
</dbReference>
<comment type="caution">
    <text evidence="9">The sequence shown here is derived from an EMBL/GenBank/DDBJ whole genome shotgun (WGS) entry which is preliminary data.</text>
</comment>
<evidence type="ECO:0000256" key="6">
    <source>
        <dbReference type="SAM" id="Phobius"/>
    </source>
</evidence>
<dbReference type="PANTHER" id="PTHR35007">
    <property type="entry name" value="INTEGRAL MEMBRANE PROTEIN-RELATED"/>
    <property type="match status" value="1"/>
</dbReference>
<dbReference type="PANTHER" id="PTHR35007:SF3">
    <property type="entry name" value="POSSIBLE CONSERVED ALANINE RICH MEMBRANE PROTEIN"/>
    <property type="match status" value="1"/>
</dbReference>
<gene>
    <name evidence="9" type="ORF">EDD33_0161</name>
</gene>
<keyword evidence="2" id="KW-1003">Cell membrane</keyword>
<dbReference type="EMBL" id="RKHO01000001">
    <property type="protein sequence ID" value="ROR89341.1"/>
    <property type="molecule type" value="Genomic_DNA"/>
</dbReference>